<dbReference type="SUPFAM" id="SSF51735">
    <property type="entry name" value="NAD(P)-binding Rossmann-fold domains"/>
    <property type="match status" value="1"/>
</dbReference>
<dbReference type="PANTHER" id="PTHR43899">
    <property type="entry name" value="RH59310P"/>
    <property type="match status" value="1"/>
</dbReference>
<dbReference type="PANTHER" id="PTHR43899:SF13">
    <property type="entry name" value="RH59310P"/>
    <property type="match status" value="1"/>
</dbReference>
<evidence type="ECO:0000313" key="4">
    <source>
        <dbReference type="EMBL" id="RKF18014.1"/>
    </source>
</evidence>
<name>A0A420EBI1_9ALTE</name>
<dbReference type="PROSITE" id="PS00061">
    <property type="entry name" value="ADH_SHORT"/>
    <property type="match status" value="1"/>
</dbReference>
<evidence type="ECO:0000256" key="2">
    <source>
        <dbReference type="ARBA" id="ARBA00006484"/>
    </source>
</evidence>
<accession>A0A420EBI1</accession>
<dbReference type="RefSeq" id="WP_120355240.1">
    <property type="nucleotide sequence ID" value="NZ_RAQO01000006.1"/>
</dbReference>
<sequence>MGISFKEKYGDWALITGATSGIGAEMASQIAAKGLNIVLVARREKELEEHAALLVERYGIKTMIVSADLATTEGVEKVKHVKQEIGLLVLAAGVEINGSFAKTSLAKELQMVQLNVTSVLQLTHHFTPAMVERKRGGILMVSSLSGHMVSPYFSNYAGTKAYVLQLGASLHGELKPKGIDVTVLSPGLTSTPMTADNGIDWSKLPMVAKDPAEVAEMAINGLGKKAVVVPGKRNRMAAILSGIISHQKQATMGESMIGKAMPKNKM</sequence>
<dbReference type="AlphaFoldDB" id="A0A420EBI1"/>
<dbReference type="OrthoDB" id="9810734at2"/>
<dbReference type="InterPro" id="IPR020904">
    <property type="entry name" value="Sc_DH/Rdtase_CS"/>
</dbReference>
<dbReference type="GO" id="GO:0016491">
    <property type="term" value="F:oxidoreductase activity"/>
    <property type="evidence" value="ECO:0007669"/>
    <property type="project" value="UniProtKB-KW"/>
</dbReference>
<dbReference type="Proteomes" id="UP000286482">
    <property type="component" value="Unassembled WGS sequence"/>
</dbReference>
<comment type="subcellular location">
    <subcellularLocation>
        <location evidence="1">Endoplasmic reticulum</location>
    </subcellularLocation>
</comment>
<dbReference type="Gene3D" id="3.40.50.720">
    <property type="entry name" value="NAD(P)-binding Rossmann-like Domain"/>
    <property type="match status" value="1"/>
</dbReference>
<keyword evidence="5" id="KW-1185">Reference proteome</keyword>
<keyword evidence="3" id="KW-0560">Oxidoreductase</keyword>
<evidence type="ECO:0000313" key="5">
    <source>
        <dbReference type="Proteomes" id="UP000286482"/>
    </source>
</evidence>
<proteinExistence type="inferred from homology"/>
<dbReference type="InterPro" id="IPR051019">
    <property type="entry name" value="VLCFA-Steroid_DH"/>
</dbReference>
<evidence type="ECO:0000256" key="1">
    <source>
        <dbReference type="ARBA" id="ARBA00004240"/>
    </source>
</evidence>
<protein>
    <submittedName>
        <fullName evidence="4">SDR family NAD(P)-dependent oxidoreductase</fullName>
    </submittedName>
</protein>
<comment type="caution">
    <text evidence="4">The sequence shown here is derived from an EMBL/GenBank/DDBJ whole genome shotgun (WGS) entry which is preliminary data.</text>
</comment>
<evidence type="ECO:0000256" key="3">
    <source>
        <dbReference type="ARBA" id="ARBA00023002"/>
    </source>
</evidence>
<dbReference type="InterPro" id="IPR036291">
    <property type="entry name" value="NAD(P)-bd_dom_sf"/>
</dbReference>
<gene>
    <name evidence="4" type="ORF">DBZ36_12280</name>
</gene>
<dbReference type="Pfam" id="PF00106">
    <property type="entry name" value="adh_short"/>
    <property type="match status" value="1"/>
</dbReference>
<dbReference type="InterPro" id="IPR002347">
    <property type="entry name" value="SDR_fam"/>
</dbReference>
<dbReference type="PRINTS" id="PR00081">
    <property type="entry name" value="GDHRDH"/>
</dbReference>
<comment type="similarity">
    <text evidence="2">Belongs to the short-chain dehydrogenases/reductases (SDR) family.</text>
</comment>
<organism evidence="4 5">
    <name type="scientific">Alginatibacterium sediminis</name>
    <dbReference type="NCBI Taxonomy" id="2164068"/>
    <lineage>
        <taxon>Bacteria</taxon>
        <taxon>Pseudomonadati</taxon>
        <taxon>Pseudomonadota</taxon>
        <taxon>Gammaproteobacteria</taxon>
        <taxon>Alteromonadales</taxon>
        <taxon>Alteromonadaceae</taxon>
        <taxon>Alginatibacterium</taxon>
    </lineage>
</organism>
<dbReference type="PIRSF" id="PIRSF000126">
    <property type="entry name" value="11-beta-HSD1"/>
    <property type="match status" value="1"/>
</dbReference>
<dbReference type="EMBL" id="RAQO01000006">
    <property type="protein sequence ID" value="RKF18014.1"/>
    <property type="molecule type" value="Genomic_DNA"/>
</dbReference>
<reference evidence="4 5" key="1">
    <citation type="submission" date="2018-09" db="EMBL/GenBank/DDBJ databases">
        <authorList>
            <person name="Wang Z."/>
        </authorList>
    </citation>
    <scope>NUCLEOTIDE SEQUENCE [LARGE SCALE GENOMIC DNA]</scope>
    <source>
        <strain evidence="4 5">ALS 81</strain>
    </source>
</reference>